<dbReference type="PROSITE" id="PS50893">
    <property type="entry name" value="ABC_TRANSPORTER_2"/>
    <property type="match status" value="1"/>
</dbReference>
<dbReference type="InterPro" id="IPR052156">
    <property type="entry name" value="BCAA_Transport_ATP-bd_LivF"/>
</dbReference>
<evidence type="ECO:0000313" key="7">
    <source>
        <dbReference type="EMBL" id="UNK47748.1"/>
    </source>
</evidence>
<dbReference type="InterPro" id="IPR027417">
    <property type="entry name" value="P-loop_NTPase"/>
</dbReference>
<dbReference type="GO" id="GO:0005524">
    <property type="term" value="F:ATP binding"/>
    <property type="evidence" value="ECO:0007669"/>
    <property type="project" value="UniProtKB-KW"/>
</dbReference>
<sequence length="236" mass="25019">MNANPLILEDVAVSRGAGPVISGVRFALHPGRIVALVGPNGAGKTSLIESISGVTPNSAGRIMLGETRIDRLTRVERARTGISHIEQGRAVFPSLTVRENLSLTARTPQELKETLAHFPELEKRIDSAAGLLSGGEQQMVVLARAFAAQPQFLLIDEMSLGLAPVVFMRLLPIVSKLAEAGTGVLLVEQFTELALGIADEALVVASGTVNYQGTVEALRSDPDLLHRAYLGGDRAV</sequence>
<keyword evidence="8" id="KW-1185">Reference proteome</keyword>
<evidence type="ECO:0000313" key="8">
    <source>
        <dbReference type="Proteomes" id="UP000829069"/>
    </source>
</evidence>
<dbReference type="PANTHER" id="PTHR43820">
    <property type="entry name" value="HIGH-AFFINITY BRANCHED-CHAIN AMINO ACID TRANSPORT ATP-BINDING PROTEIN LIVF"/>
    <property type="match status" value="1"/>
</dbReference>
<dbReference type="InterPro" id="IPR003593">
    <property type="entry name" value="AAA+_ATPase"/>
</dbReference>
<geneLocation type="plasmid" evidence="7 8">
    <name>p1</name>
</geneLocation>
<keyword evidence="5" id="KW-0029">Amino-acid transport</keyword>
<evidence type="ECO:0000256" key="2">
    <source>
        <dbReference type="ARBA" id="ARBA00022448"/>
    </source>
</evidence>
<dbReference type="Pfam" id="PF00005">
    <property type="entry name" value="ABC_tran"/>
    <property type="match status" value="1"/>
</dbReference>
<keyword evidence="7" id="KW-0614">Plasmid</keyword>
<dbReference type="Proteomes" id="UP000829069">
    <property type="component" value="Plasmid p1"/>
</dbReference>
<name>A0ABY3WEW9_9MICC</name>
<gene>
    <name evidence="7" type="ORF">MNQ99_18670</name>
</gene>
<proteinExistence type="inferred from homology"/>
<accession>A0ABY3WEW9</accession>
<dbReference type="InterPro" id="IPR003439">
    <property type="entry name" value="ABC_transporter-like_ATP-bd"/>
</dbReference>
<feature type="domain" description="ABC transporter" evidence="6">
    <location>
        <begin position="6"/>
        <end position="231"/>
    </location>
</feature>
<organism evidence="7 8">
    <name type="scientific">Arthrobacter sulfonylureivorans</name>
    <dbReference type="NCBI Taxonomy" id="2486855"/>
    <lineage>
        <taxon>Bacteria</taxon>
        <taxon>Bacillati</taxon>
        <taxon>Actinomycetota</taxon>
        <taxon>Actinomycetes</taxon>
        <taxon>Micrococcales</taxon>
        <taxon>Micrococcaceae</taxon>
        <taxon>Arthrobacter</taxon>
    </lineage>
</organism>
<dbReference type="PROSITE" id="PS00211">
    <property type="entry name" value="ABC_TRANSPORTER_1"/>
    <property type="match status" value="1"/>
</dbReference>
<evidence type="ECO:0000259" key="6">
    <source>
        <dbReference type="PROSITE" id="PS50893"/>
    </source>
</evidence>
<keyword evidence="3" id="KW-0547">Nucleotide-binding</keyword>
<protein>
    <submittedName>
        <fullName evidence="7">ATP-binding cassette domain-containing protein</fullName>
    </submittedName>
</protein>
<evidence type="ECO:0000256" key="1">
    <source>
        <dbReference type="ARBA" id="ARBA00005417"/>
    </source>
</evidence>
<evidence type="ECO:0000256" key="4">
    <source>
        <dbReference type="ARBA" id="ARBA00022840"/>
    </source>
</evidence>
<dbReference type="SMART" id="SM00382">
    <property type="entry name" value="AAA"/>
    <property type="match status" value="1"/>
</dbReference>
<comment type="similarity">
    <text evidence="1">Belongs to the ABC transporter superfamily.</text>
</comment>
<dbReference type="SUPFAM" id="SSF52540">
    <property type="entry name" value="P-loop containing nucleoside triphosphate hydrolases"/>
    <property type="match status" value="1"/>
</dbReference>
<dbReference type="PANTHER" id="PTHR43820:SF4">
    <property type="entry name" value="HIGH-AFFINITY BRANCHED-CHAIN AMINO ACID TRANSPORT ATP-BINDING PROTEIN LIVF"/>
    <property type="match status" value="1"/>
</dbReference>
<keyword evidence="4 7" id="KW-0067">ATP-binding</keyword>
<dbReference type="InterPro" id="IPR017871">
    <property type="entry name" value="ABC_transporter-like_CS"/>
</dbReference>
<dbReference type="EMBL" id="CP093327">
    <property type="protein sequence ID" value="UNK47748.1"/>
    <property type="molecule type" value="Genomic_DNA"/>
</dbReference>
<reference evidence="7 8" key="1">
    <citation type="submission" date="2022-03" db="EMBL/GenBank/DDBJ databases">
        <title>Isotopic signatures of nitrous oxide derived from detoxification processes.</title>
        <authorList>
            <person name="Behrendt U."/>
            <person name="Buchen C."/>
            <person name="Well R."/>
            <person name="Ulrich A."/>
            <person name="Rohe L."/>
            <person name="Kolb S."/>
            <person name="Schloter M."/>
            <person name="Horn M.A."/>
            <person name="Augustin J."/>
        </authorList>
    </citation>
    <scope>NUCLEOTIDE SEQUENCE [LARGE SCALE GENOMIC DNA]</scope>
    <source>
        <strain evidence="7 8">S4-C24</strain>
        <plasmid evidence="7 8">p1</plasmid>
    </source>
</reference>
<evidence type="ECO:0000256" key="3">
    <source>
        <dbReference type="ARBA" id="ARBA00022741"/>
    </source>
</evidence>
<evidence type="ECO:0000256" key="5">
    <source>
        <dbReference type="ARBA" id="ARBA00022970"/>
    </source>
</evidence>
<keyword evidence="2" id="KW-0813">Transport</keyword>
<dbReference type="Gene3D" id="3.40.50.300">
    <property type="entry name" value="P-loop containing nucleotide triphosphate hydrolases"/>
    <property type="match status" value="1"/>
</dbReference>
<dbReference type="RefSeq" id="WP_241915447.1">
    <property type="nucleotide sequence ID" value="NZ_CP093327.1"/>
</dbReference>